<protein>
    <recommendedName>
        <fullName evidence="4">Lipoprotein</fullName>
    </recommendedName>
</protein>
<sequence>MQKPIKAWLPLAVAGLMTISCNSQAQECEVAGISIVNRDNIKIDIRSVEVLSGNALYDNGRMTKPIQINYVAQYEYTVEYGDTEKCETSLTPEEFDSRIHLGKYDEYATDDDIKDLTQFSTGFVYSSDSEREGTEYAHNLDINGPMDLRDVSRTRSEPRQNLNTLWVSYDRFAEDQWIGYPDISLCAYSTTKDGQREDMNHCNDTTSDQDPTKRDMRVLDGRYQPGDIGSERVSDGELCGSKSECQNYTTYRESVYGGDICRVKNQKGRTRAFSNTIRKIDLYHYNIQPKIKANFFSADNVQYISTDCMTGTQQKCTDKNYKPDVVNYYALDSKHQQGKTDFTILKTSHWWVGGIHGPQTHCSMEQRLTTEAPFNRTSLPSGYGVKETVLWPDNENYSIDSKQNTLSKQTVVDDYGNKIIIQFSADVTLEQFEKGQGLDISLFNGDVR</sequence>
<evidence type="ECO:0008006" key="4">
    <source>
        <dbReference type="Google" id="ProtNLM"/>
    </source>
</evidence>
<dbReference type="PROSITE" id="PS51257">
    <property type="entry name" value="PROKAR_LIPOPROTEIN"/>
    <property type="match status" value="1"/>
</dbReference>
<dbReference type="EMBL" id="BJXJ01000037">
    <property type="protein sequence ID" value="GEM76977.1"/>
    <property type="molecule type" value="Genomic_DNA"/>
</dbReference>
<evidence type="ECO:0000313" key="2">
    <source>
        <dbReference type="EMBL" id="GEM76977.1"/>
    </source>
</evidence>
<feature type="chain" id="PRO_5021706607" description="Lipoprotein" evidence="1">
    <location>
        <begin position="26"/>
        <end position="448"/>
    </location>
</feature>
<dbReference type="Proteomes" id="UP000321922">
    <property type="component" value="Unassembled WGS sequence"/>
</dbReference>
<reference evidence="2 3" key="1">
    <citation type="submission" date="2019-07" db="EMBL/GenBank/DDBJ databases">
        <title>Whole genome shotgun sequence of Vibrio sagamiensis NBRC 104589.</title>
        <authorList>
            <person name="Hosoyama A."/>
            <person name="Uohara A."/>
            <person name="Ohji S."/>
            <person name="Ichikawa N."/>
        </authorList>
    </citation>
    <scope>NUCLEOTIDE SEQUENCE [LARGE SCALE GENOMIC DNA]</scope>
    <source>
        <strain evidence="2 3">NBRC 104589</strain>
    </source>
</reference>
<keyword evidence="1" id="KW-0732">Signal</keyword>
<gene>
    <name evidence="2" type="ORF">VSA01S_30890</name>
</gene>
<evidence type="ECO:0000256" key="1">
    <source>
        <dbReference type="SAM" id="SignalP"/>
    </source>
</evidence>
<keyword evidence="3" id="KW-1185">Reference proteome</keyword>
<organism evidence="2 3">
    <name type="scientific">Vibrio sagamiensis NBRC 104589</name>
    <dbReference type="NCBI Taxonomy" id="1219064"/>
    <lineage>
        <taxon>Bacteria</taxon>
        <taxon>Pseudomonadati</taxon>
        <taxon>Pseudomonadota</taxon>
        <taxon>Gammaproteobacteria</taxon>
        <taxon>Vibrionales</taxon>
        <taxon>Vibrionaceae</taxon>
        <taxon>Vibrio</taxon>
    </lineage>
</organism>
<name>A0A511QIH5_9VIBR</name>
<evidence type="ECO:0000313" key="3">
    <source>
        <dbReference type="Proteomes" id="UP000321922"/>
    </source>
</evidence>
<comment type="caution">
    <text evidence="2">The sequence shown here is derived from an EMBL/GenBank/DDBJ whole genome shotgun (WGS) entry which is preliminary data.</text>
</comment>
<proteinExistence type="predicted"/>
<feature type="signal peptide" evidence="1">
    <location>
        <begin position="1"/>
        <end position="25"/>
    </location>
</feature>
<accession>A0A511QIH5</accession>
<dbReference type="AlphaFoldDB" id="A0A511QIH5"/>